<dbReference type="InterPro" id="IPR041916">
    <property type="entry name" value="Anti_sigma_zinc_sf"/>
</dbReference>
<evidence type="ECO:0000256" key="5">
    <source>
        <dbReference type="ARBA" id="ARBA00022989"/>
    </source>
</evidence>
<evidence type="ECO:0000256" key="6">
    <source>
        <dbReference type="ARBA" id="ARBA00023136"/>
    </source>
</evidence>
<evidence type="ECO:0000256" key="4">
    <source>
        <dbReference type="ARBA" id="ARBA00022692"/>
    </source>
</evidence>
<dbReference type="GO" id="GO:0005886">
    <property type="term" value="C:plasma membrane"/>
    <property type="evidence" value="ECO:0007669"/>
    <property type="project" value="UniProtKB-SubCell"/>
</dbReference>
<name>A0A1H2C1V7_MUCMA</name>
<comment type="subcellular location">
    <subcellularLocation>
        <location evidence="2">Cell membrane</location>
    </subcellularLocation>
    <subcellularLocation>
        <location evidence="1">Membrane</location>
        <topology evidence="1">Single-pass membrane protein</topology>
    </subcellularLocation>
</comment>
<evidence type="ECO:0000313" key="12">
    <source>
        <dbReference type="Proteomes" id="UP000199679"/>
    </source>
</evidence>
<sequence>MEDIKAYIESGILELYVLGDVTQEEKNQVEAMISEYPAVKAELDEIERSMEAYALENAIEPSEELRGKILNSLLTNFGDDDTFPTKKEPVKKDNLIAFTASKPNSFYKYAFAACLALLILSVAALVDVYDQLKEANTQLVALSSSNQHFTNTVKFMDHQLNIYRDPTFKVIKLQGTAKHTSASMLVAFSPIKKQVMIDMADLQLPQNDSAHQYQLWALVGGKPVSLGVFDKTSDSVDMKQMQSIAVAQAFAVTLEPKGGSVNPTMDQMMVMGAVL</sequence>
<gene>
    <name evidence="11" type="ORF">SAMN05216490_4536</name>
</gene>
<dbReference type="EMBL" id="LT629740">
    <property type="protein sequence ID" value="SDT64277.1"/>
    <property type="molecule type" value="Genomic_DNA"/>
</dbReference>
<dbReference type="PANTHER" id="PTHR37461">
    <property type="entry name" value="ANTI-SIGMA-K FACTOR RSKA"/>
    <property type="match status" value="1"/>
</dbReference>
<evidence type="ECO:0000256" key="7">
    <source>
        <dbReference type="ARBA" id="ARBA00029829"/>
    </source>
</evidence>
<dbReference type="InterPro" id="IPR051474">
    <property type="entry name" value="Anti-sigma-K/W_factor"/>
</dbReference>
<evidence type="ECO:0000313" key="11">
    <source>
        <dbReference type="EMBL" id="SDT64277.1"/>
    </source>
</evidence>
<evidence type="ECO:0000256" key="1">
    <source>
        <dbReference type="ARBA" id="ARBA00004167"/>
    </source>
</evidence>
<evidence type="ECO:0000256" key="8">
    <source>
        <dbReference type="ARBA" id="ARBA00030803"/>
    </source>
</evidence>
<keyword evidence="4 9" id="KW-0812">Transmembrane</keyword>
<dbReference type="STRING" id="652787.SAMN05216490_4536"/>
<accession>A0A1H2C1V7</accession>
<evidence type="ECO:0000256" key="9">
    <source>
        <dbReference type="SAM" id="Phobius"/>
    </source>
</evidence>
<feature type="domain" description="Anti-sigma K factor RskA C-terminal" evidence="10">
    <location>
        <begin position="111"/>
        <end position="264"/>
    </location>
</feature>
<reference evidence="11 12" key="1">
    <citation type="submission" date="2016-10" db="EMBL/GenBank/DDBJ databases">
        <authorList>
            <person name="de Groot N.N."/>
        </authorList>
    </citation>
    <scope>NUCLEOTIDE SEQUENCE [LARGE SCALE GENOMIC DNA]</scope>
    <source>
        <strain evidence="11 12">MP1X4</strain>
    </source>
</reference>
<evidence type="ECO:0000256" key="3">
    <source>
        <dbReference type="ARBA" id="ARBA00022475"/>
    </source>
</evidence>
<evidence type="ECO:0000259" key="10">
    <source>
        <dbReference type="Pfam" id="PF10099"/>
    </source>
</evidence>
<proteinExistence type="predicted"/>
<dbReference type="Pfam" id="PF10099">
    <property type="entry name" value="RskA_C"/>
    <property type="match status" value="1"/>
</dbReference>
<evidence type="ECO:0000256" key="2">
    <source>
        <dbReference type="ARBA" id="ARBA00004236"/>
    </source>
</evidence>
<keyword evidence="12" id="KW-1185">Reference proteome</keyword>
<dbReference type="Proteomes" id="UP000199679">
    <property type="component" value="Chromosome I"/>
</dbReference>
<dbReference type="AlphaFoldDB" id="A0A1H2C1V7"/>
<dbReference type="OrthoDB" id="1420916at2"/>
<dbReference type="GO" id="GO:0006417">
    <property type="term" value="P:regulation of translation"/>
    <property type="evidence" value="ECO:0007669"/>
    <property type="project" value="TreeGrafter"/>
</dbReference>
<protein>
    <recommendedName>
        <fullName evidence="8">Regulator of SigK</fullName>
    </recommendedName>
    <alternativeName>
        <fullName evidence="7">Sigma-K anti-sigma factor RskA</fullName>
    </alternativeName>
</protein>
<keyword evidence="3" id="KW-1003">Cell membrane</keyword>
<dbReference type="Gene3D" id="1.10.10.1320">
    <property type="entry name" value="Anti-sigma factor, zinc-finger domain"/>
    <property type="match status" value="1"/>
</dbReference>
<dbReference type="InterPro" id="IPR018764">
    <property type="entry name" value="RskA_C"/>
</dbReference>
<keyword evidence="6 9" id="KW-0472">Membrane</keyword>
<organism evidence="11 12">
    <name type="scientific">Mucilaginibacter mallensis</name>
    <dbReference type="NCBI Taxonomy" id="652787"/>
    <lineage>
        <taxon>Bacteria</taxon>
        <taxon>Pseudomonadati</taxon>
        <taxon>Bacteroidota</taxon>
        <taxon>Sphingobacteriia</taxon>
        <taxon>Sphingobacteriales</taxon>
        <taxon>Sphingobacteriaceae</taxon>
        <taxon>Mucilaginibacter</taxon>
    </lineage>
</organism>
<dbReference type="GO" id="GO:0016989">
    <property type="term" value="F:sigma factor antagonist activity"/>
    <property type="evidence" value="ECO:0007669"/>
    <property type="project" value="TreeGrafter"/>
</dbReference>
<keyword evidence="5 9" id="KW-1133">Transmembrane helix</keyword>
<dbReference type="RefSeq" id="WP_091378594.1">
    <property type="nucleotide sequence ID" value="NZ_LT629740.1"/>
</dbReference>
<dbReference type="PANTHER" id="PTHR37461:SF1">
    <property type="entry name" value="ANTI-SIGMA-K FACTOR RSKA"/>
    <property type="match status" value="1"/>
</dbReference>
<feature type="transmembrane region" description="Helical" evidence="9">
    <location>
        <begin position="109"/>
        <end position="129"/>
    </location>
</feature>